<feature type="non-terminal residue" evidence="2">
    <location>
        <position position="100"/>
    </location>
</feature>
<sequence length="100" mass="11490">CLHYLRSCLTSTEEQKYISFVRLLFQNEQFQQAVNLHCQLVELTARSPPAKPLTDEAEELYTEVQHYVAQSTHNSQTKELLALLNKSNFKGLLRAHDTVA</sequence>
<reference evidence="2" key="1">
    <citation type="submission" date="2014-12" db="EMBL/GenBank/DDBJ databases">
        <title>Insight into the proteome of Arion vulgaris.</title>
        <authorList>
            <person name="Aradska J."/>
            <person name="Bulat T."/>
            <person name="Smidak R."/>
            <person name="Sarate P."/>
            <person name="Gangsoo J."/>
            <person name="Sialana F."/>
            <person name="Bilban M."/>
            <person name="Lubec G."/>
        </authorList>
    </citation>
    <scope>NUCLEOTIDE SEQUENCE</scope>
    <source>
        <tissue evidence="2">Skin</tissue>
    </source>
</reference>
<dbReference type="SUPFAM" id="SSF101288">
    <property type="entry name" value="L27 domain"/>
    <property type="match status" value="1"/>
</dbReference>
<dbReference type="InterPro" id="IPR004172">
    <property type="entry name" value="L27_dom"/>
</dbReference>
<dbReference type="Gene3D" id="1.10.287.650">
    <property type="entry name" value="L27 domain"/>
    <property type="match status" value="1"/>
</dbReference>
<evidence type="ECO:0000313" key="2">
    <source>
        <dbReference type="EMBL" id="CEK61542.1"/>
    </source>
</evidence>
<dbReference type="Gene3D" id="1.20.1270.460">
    <property type="match status" value="1"/>
</dbReference>
<protein>
    <recommendedName>
        <fullName evidence="1">L27 domain-containing protein</fullName>
    </recommendedName>
</protein>
<dbReference type="InterPro" id="IPR036892">
    <property type="entry name" value="L27_dom_sf"/>
</dbReference>
<organism evidence="2">
    <name type="scientific">Arion vulgaris</name>
    <dbReference type="NCBI Taxonomy" id="1028688"/>
    <lineage>
        <taxon>Eukaryota</taxon>
        <taxon>Metazoa</taxon>
        <taxon>Spiralia</taxon>
        <taxon>Lophotrochozoa</taxon>
        <taxon>Mollusca</taxon>
        <taxon>Gastropoda</taxon>
        <taxon>Heterobranchia</taxon>
        <taxon>Euthyneura</taxon>
        <taxon>Panpulmonata</taxon>
        <taxon>Eupulmonata</taxon>
        <taxon>Stylommatophora</taxon>
        <taxon>Helicina</taxon>
        <taxon>Arionoidea</taxon>
        <taxon>Arionidae</taxon>
        <taxon>Arion</taxon>
    </lineage>
</organism>
<name>A0A0B6YZK0_9EUPU</name>
<feature type="non-terminal residue" evidence="2">
    <location>
        <position position="1"/>
    </location>
</feature>
<gene>
    <name evidence="2" type="primary">ORF42547</name>
</gene>
<accession>A0A0B6YZK0</accession>
<evidence type="ECO:0000259" key="1">
    <source>
        <dbReference type="PROSITE" id="PS51022"/>
    </source>
</evidence>
<proteinExistence type="predicted"/>
<dbReference type="AlphaFoldDB" id="A0A0B6YZK0"/>
<dbReference type="EMBL" id="HACG01014677">
    <property type="protein sequence ID" value="CEK61542.1"/>
    <property type="molecule type" value="Transcribed_RNA"/>
</dbReference>
<dbReference type="PROSITE" id="PS51022">
    <property type="entry name" value="L27"/>
    <property type="match status" value="1"/>
</dbReference>
<feature type="domain" description="L27" evidence="1">
    <location>
        <begin position="50"/>
        <end position="100"/>
    </location>
</feature>